<gene>
    <name evidence="1" type="ORF">ZOSMA_395G00030</name>
</gene>
<dbReference type="Pfam" id="PF04640">
    <property type="entry name" value="PLATZ"/>
    <property type="match status" value="1"/>
</dbReference>
<evidence type="ECO:0008006" key="3">
    <source>
        <dbReference type="Google" id="ProtNLM"/>
    </source>
</evidence>
<evidence type="ECO:0000313" key="2">
    <source>
        <dbReference type="Proteomes" id="UP000036987"/>
    </source>
</evidence>
<dbReference type="Proteomes" id="UP000036987">
    <property type="component" value="Unassembled WGS sequence"/>
</dbReference>
<comment type="caution">
    <text evidence="1">The sequence shown here is derived from an EMBL/GenBank/DDBJ whole genome shotgun (WGS) entry which is preliminary data.</text>
</comment>
<dbReference type="PANTHER" id="PTHR31065">
    <property type="entry name" value="PLATZ TRANSCRIPTION FACTOR FAMILY PROTEIN"/>
    <property type="match status" value="1"/>
</dbReference>
<dbReference type="EMBL" id="LFYR01001203">
    <property type="protein sequence ID" value="KMZ63839.1"/>
    <property type="molecule type" value="Genomic_DNA"/>
</dbReference>
<name>A0A0K9P4C1_ZOSMR</name>
<dbReference type="OrthoDB" id="670813at2759"/>
<protein>
    <recommendedName>
        <fullName evidence="3">PLATZ transcription factor family protein</fullName>
    </recommendedName>
</protein>
<sequence>MDFEPPPWLTKLLKYDLKERCHVYPVCIDNYYCIDCQCNRLCHLCDHDHINHKTLLIFKYDGQSVVRVSEVSKYFEISNILIENCNGDNVVFLEKKGNPLVSTCKECSSIYIHSTKFCSIACKFKIESRNGRLK</sequence>
<accession>A0A0K9P4C1</accession>
<organism evidence="1 2">
    <name type="scientific">Zostera marina</name>
    <name type="common">Eelgrass</name>
    <dbReference type="NCBI Taxonomy" id="29655"/>
    <lineage>
        <taxon>Eukaryota</taxon>
        <taxon>Viridiplantae</taxon>
        <taxon>Streptophyta</taxon>
        <taxon>Embryophyta</taxon>
        <taxon>Tracheophyta</taxon>
        <taxon>Spermatophyta</taxon>
        <taxon>Magnoliopsida</taxon>
        <taxon>Liliopsida</taxon>
        <taxon>Zosteraceae</taxon>
        <taxon>Zostera</taxon>
    </lineage>
</organism>
<dbReference type="AlphaFoldDB" id="A0A0K9P4C1"/>
<evidence type="ECO:0000313" key="1">
    <source>
        <dbReference type="EMBL" id="KMZ63839.1"/>
    </source>
</evidence>
<dbReference type="InterPro" id="IPR006734">
    <property type="entry name" value="PLATZ"/>
</dbReference>
<reference evidence="2" key="1">
    <citation type="journal article" date="2016" name="Nature">
        <title>The genome of the seagrass Zostera marina reveals angiosperm adaptation to the sea.</title>
        <authorList>
            <person name="Olsen J.L."/>
            <person name="Rouze P."/>
            <person name="Verhelst B."/>
            <person name="Lin Y.-C."/>
            <person name="Bayer T."/>
            <person name="Collen J."/>
            <person name="Dattolo E."/>
            <person name="De Paoli E."/>
            <person name="Dittami S."/>
            <person name="Maumus F."/>
            <person name="Michel G."/>
            <person name="Kersting A."/>
            <person name="Lauritano C."/>
            <person name="Lohaus R."/>
            <person name="Toepel M."/>
            <person name="Tonon T."/>
            <person name="Vanneste K."/>
            <person name="Amirebrahimi M."/>
            <person name="Brakel J."/>
            <person name="Bostroem C."/>
            <person name="Chovatia M."/>
            <person name="Grimwood J."/>
            <person name="Jenkins J.W."/>
            <person name="Jueterbock A."/>
            <person name="Mraz A."/>
            <person name="Stam W.T."/>
            <person name="Tice H."/>
            <person name="Bornberg-Bauer E."/>
            <person name="Green P.J."/>
            <person name="Pearson G.A."/>
            <person name="Procaccini G."/>
            <person name="Duarte C.M."/>
            <person name="Schmutz J."/>
            <person name="Reusch T.B.H."/>
            <person name="Van de Peer Y."/>
        </authorList>
    </citation>
    <scope>NUCLEOTIDE SEQUENCE [LARGE SCALE GENOMIC DNA]</scope>
    <source>
        <strain evidence="2">cv. Finnish</strain>
    </source>
</reference>
<dbReference type="PANTHER" id="PTHR31065:SF56">
    <property type="entry name" value="OS11G0428700 PROTEIN"/>
    <property type="match status" value="1"/>
</dbReference>
<keyword evidence="2" id="KW-1185">Reference proteome</keyword>
<proteinExistence type="predicted"/>
<dbReference type="OMA" id="TEHANHR"/>